<dbReference type="InterPro" id="IPR016169">
    <property type="entry name" value="FAD-bd_PCMH_sub2"/>
</dbReference>
<dbReference type="PROSITE" id="PS51387">
    <property type="entry name" value="FAD_PCMH"/>
    <property type="match status" value="1"/>
</dbReference>
<dbReference type="KEGG" id="paby:Ga0080574_TMP3694"/>
<dbReference type="RefSeq" id="WP_076703159.1">
    <property type="nucleotide sequence ID" value="NZ_CP015093.1"/>
</dbReference>
<evidence type="ECO:0000256" key="1">
    <source>
        <dbReference type="ARBA" id="ARBA00022630"/>
    </source>
</evidence>
<dbReference type="GO" id="GO:0047542">
    <property type="term" value="F:2-furoyl-CoA dehydrogenase activity"/>
    <property type="evidence" value="ECO:0007669"/>
    <property type="project" value="UniProtKB-EC"/>
</dbReference>
<organism evidence="5 6">
    <name type="scientific">Salipiger abyssi</name>
    <dbReference type="NCBI Taxonomy" id="1250539"/>
    <lineage>
        <taxon>Bacteria</taxon>
        <taxon>Pseudomonadati</taxon>
        <taxon>Pseudomonadota</taxon>
        <taxon>Alphaproteobacteria</taxon>
        <taxon>Rhodobacterales</taxon>
        <taxon>Roseobacteraceae</taxon>
        <taxon>Salipiger</taxon>
    </lineage>
</organism>
<evidence type="ECO:0000313" key="6">
    <source>
        <dbReference type="Proteomes" id="UP000187059"/>
    </source>
</evidence>
<dbReference type="InterPro" id="IPR016166">
    <property type="entry name" value="FAD-bd_PCMH"/>
</dbReference>
<sequence length="276" mass="29479">MKPAPFDYIRAETREEALAALSEHGEAARILAGGQSLLPMLNMRLATPSVIVDTYRLSRAAQIREAGDAVEIEAGVTQARLLGWDGLAGALPLFAKALPWVGHAQTRARGTVCGSVAHADPSAEIPLCVAVLGGEVVLSNRRKSRRVKSAEFHIGMMMTDRRDDEMLTALRLPRAKPGEGYGFAEYGRRHGDFAVVACAAKVTADSITFGVGGVGDTPVVARWDALDGSALDDALNACAWGLGARDDVHADARMRRDLVRGLGRRAIEAARREITA</sequence>
<dbReference type="PANTHER" id="PTHR42659:SF2">
    <property type="entry name" value="XANTHINE DEHYDROGENASE SUBUNIT C-RELATED"/>
    <property type="match status" value="1"/>
</dbReference>
<accession>A0A1P8UXA6</accession>
<dbReference type="Proteomes" id="UP000187059">
    <property type="component" value="Chromosome"/>
</dbReference>
<dbReference type="InterPro" id="IPR016167">
    <property type="entry name" value="FAD-bd_PCMH_sub1"/>
</dbReference>
<dbReference type="AlphaFoldDB" id="A0A1P8UXA6"/>
<dbReference type="STRING" id="1250539.Ga0080574_TMP3694"/>
<dbReference type="EC" id="1.3.99.8" evidence="5"/>
<protein>
    <submittedName>
        <fullName evidence="5">2-furoyl-CoA dehydrogenase FAD binding subunit</fullName>
        <ecNumber evidence="5">1.3.99.8</ecNumber>
    </submittedName>
</protein>
<evidence type="ECO:0000259" key="4">
    <source>
        <dbReference type="PROSITE" id="PS51387"/>
    </source>
</evidence>
<dbReference type="Gene3D" id="3.30.465.10">
    <property type="match status" value="1"/>
</dbReference>
<dbReference type="InterPro" id="IPR002346">
    <property type="entry name" value="Mopterin_DH_FAD-bd"/>
</dbReference>
<dbReference type="InterPro" id="IPR051312">
    <property type="entry name" value="Diverse_Substr_Oxidored"/>
</dbReference>
<dbReference type="InterPro" id="IPR036683">
    <property type="entry name" value="CO_DH_flav_C_dom_sf"/>
</dbReference>
<evidence type="ECO:0000313" key="5">
    <source>
        <dbReference type="EMBL" id="APZ54028.1"/>
    </source>
</evidence>
<dbReference type="InterPro" id="IPR005107">
    <property type="entry name" value="CO_DH_flav_C"/>
</dbReference>
<reference evidence="5 6" key="1">
    <citation type="submission" date="2016-04" db="EMBL/GenBank/DDBJ databases">
        <title>Deep-sea bacteria in the southern Pacific.</title>
        <authorList>
            <person name="Tang K."/>
        </authorList>
    </citation>
    <scope>NUCLEOTIDE SEQUENCE [LARGE SCALE GENOMIC DNA]</scope>
    <source>
        <strain evidence="5 6">JLT2014</strain>
    </source>
</reference>
<dbReference type="Pfam" id="PF03450">
    <property type="entry name" value="CO_deh_flav_C"/>
    <property type="match status" value="1"/>
</dbReference>
<name>A0A1P8UXA6_9RHOB</name>
<dbReference type="SUPFAM" id="SSF56176">
    <property type="entry name" value="FAD-binding/transporter-associated domain-like"/>
    <property type="match status" value="1"/>
</dbReference>
<dbReference type="PANTHER" id="PTHR42659">
    <property type="entry name" value="XANTHINE DEHYDROGENASE SUBUNIT C-RELATED"/>
    <property type="match status" value="1"/>
</dbReference>
<dbReference type="Gene3D" id="3.30.390.50">
    <property type="entry name" value="CO dehydrogenase flavoprotein, C-terminal domain"/>
    <property type="match status" value="1"/>
</dbReference>
<keyword evidence="6" id="KW-1185">Reference proteome</keyword>
<keyword evidence="2" id="KW-0274">FAD</keyword>
<dbReference type="SUPFAM" id="SSF55447">
    <property type="entry name" value="CO dehydrogenase flavoprotein C-terminal domain-like"/>
    <property type="match status" value="1"/>
</dbReference>
<dbReference type="EMBL" id="CP015093">
    <property type="protein sequence ID" value="APZ54028.1"/>
    <property type="molecule type" value="Genomic_DNA"/>
</dbReference>
<keyword evidence="1" id="KW-0285">Flavoprotein</keyword>
<keyword evidence="3 5" id="KW-0560">Oxidoreductase</keyword>
<dbReference type="GO" id="GO:0071949">
    <property type="term" value="F:FAD binding"/>
    <property type="evidence" value="ECO:0007669"/>
    <property type="project" value="InterPro"/>
</dbReference>
<evidence type="ECO:0000256" key="3">
    <source>
        <dbReference type="ARBA" id="ARBA00023002"/>
    </source>
</evidence>
<dbReference type="OrthoDB" id="9793944at2"/>
<dbReference type="Pfam" id="PF00941">
    <property type="entry name" value="FAD_binding_5"/>
    <property type="match status" value="1"/>
</dbReference>
<evidence type="ECO:0000256" key="2">
    <source>
        <dbReference type="ARBA" id="ARBA00022827"/>
    </source>
</evidence>
<proteinExistence type="predicted"/>
<dbReference type="Gene3D" id="3.30.43.10">
    <property type="entry name" value="Uridine Diphospho-n-acetylenolpyruvylglucosamine Reductase, domain 2"/>
    <property type="match status" value="1"/>
</dbReference>
<feature type="domain" description="FAD-binding PCMH-type" evidence="4">
    <location>
        <begin position="1"/>
        <end position="177"/>
    </location>
</feature>
<dbReference type="SMART" id="SM01092">
    <property type="entry name" value="CO_deh_flav_C"/>
    <property type="match status" value="1"/>
</dbReference>
<gene>
    <name evidence="5" type="ORF">Ga0080574_TMP3694</name>
</gene>
<dbReference type="InterPro" id="IPR036318">
    <property type="entry name" value="FAD-bd_PCMH-like_sf"/>
</dbReference>